<feature type="transmembrane region" description="Helical" evidence="5">
    <location>
        <begin position="130"/>
        <end position="149"/>
    </location>
</feature>
<feature type="transmembrane region" description="Helical" evidence="5">
    <location>
        <begin position="338"/>
        <end position="362"/>
    </location>
</feature>
<dbReference type="PANTHER" id="PTHR37422:SF17">
    <property type="entry name" value="O-ANTIGEN LIGASE"/>
    <property type="match status" value="1"/>
</dbReference>
<gene>
    <name evidence="7" type="ORF">CGS59_01305</name>
</gene>
<evidence type="ECO:0000259" key="6">
    <source>
        <dbReference type="Pfam" id="PF04932"/>
    </source>
</evidence>
<evidence type="ECO:0000256" key="5">
    <source>
        <dbReference type="SAM" id="Phobius"/>
    </source>
</evidence>
<protein>
    <recommendedName>
        <fullName evidence="6">O-antigen ligase-related domain-containing protein</fullName>
    </recommendedName>
</protein>
<keyword evidence="4 5" id="KW-0472">Membrane</keyword>
<feature type="transmembrane region" description="Helical" evidence="5">
    <location>
        <begin position="374"/>
        <end position="394"/>
    </location>
</feature>
<keyword evidence="3 5" id="KW-1133">Transmembrane helix</keyword>
<dbReference type="EMBL" id="NMTZ01000002">
    <property type="protein sequence ID" value="PDX85418.1"/>
    <property type="molecule type" value="Genomic_DNA"/>
</dbReference>
<evidence type="ECO:0000313" key="7">
    <source>
        <dbReference type="EMBL" id="PDX85418.1"/>
    </source>
</evidence>
<feature type="transmembrane region" description="Helical" evidence="5">
    <location>
        <begin position="75"/>
        <end position="94"/>
    </location>
</feature>
<dbReference type="GO" id="GO:0016020">
    <property type="term" value="C:membrane"/>
    <property type="evidence" value="ECO:0007669"/>
    <property type="project" value="UniProtKB-SubCell"/>
</dbReference>
<feature type="domain" description="O-antigen ligase-related" evidence="6">
    <location>
        <begin position="217"/>
        <end position="355"/>
    </location>
</feature>
<feature type="transmembrane region" description="Helical" evidence="5">
    <location>
        <begin position="21"/>
        <end position="42"/>
    </location>
</feature>
<evidence type="ECO:0000256" key="3">
    <source>
        <dbReference type="ARBA" id="ARBA00022989"/>
    </source>
</evidence>
<dbReference type="Pfam" id="PF04932">
    <property type="entry name" value="Wzy_C"/>
    <property type="match status" value="1"/>
</dbReference>
<feature type="transmembrane region" description="Helical" evidence="5">
    <location>
        <begin position="259"/>
        <end position="278"/>
    </location>
</feature>
<reference evidence="7 8" key="1">
    <citation type="journal article" date="2017" name="Front. Microbiol.">
        <title>New Insights into the Diversity of the Genus Faecalibacterium.</title>
        <authorList>
            <person name="Benevides L."/>
            <person name="Burman S."/>
            <person name="Martin R."/>
            <person name="Robert V."/>
            <person name="Thomas M."/>
            <person name="Miquel S."/>
            <person name="Chain F."/>
            <person name="Sokol H."/>
            <person name="Bermudez-Humaran L.G."/>
            <person name="Morrison M."/>
            <person name="Langella P."/>
            <person name="Azevedo V.A."/>
            <person name="Chatel J.M."/>
            <person name="Soares S."/>
        </authorList>
    </citation>
    <scope>NUCLEOTIDE SEQUENCE [LARGE SCALE GENOMIC DNA]</scope>
    <source>
        <strain evidence="7 8">CNCM I 4644</strain>
    </source>
</reference>
<dbReference type="Proteomes" id="UP000220480">
    <property type="component" value="Unassembled WGS sequence"/>
</dbReference>
<feature type="transmembrane region" description="Helical" evidence="5">
    <location>
        <begin position="181"/>
        <end position="198"/>
    </location>
</feature>
<keyword evidence="2 5" id="KW-0812">Transmembrane</keyword>
<feature type="transmembrane region" description="Helical" evidence="5">
    <location>
        <begin position="299"/>
        <end position="318"/>
    </location>
</feature>
<organism evidence="7 8">
    <name type="scientific">Faecalibacterium prausnitzii</name>
    <dbReference type="NCBI Taxonomy" id="853"/>
    <lineage>
        <taxon>Bacteria</taxon>
        <taxon>Bacillati</taxon>
        <taxon>Bacillota</taxon>
        <taxon>Clostridia</taxon>
        <taxon>Eubacteriales</taxon>
        <taxon>Oscillospiraceae</taxon>
        <taxon>Faecalibacterium</taxon>
    </lineage>
</organism>
<evidence type="ECO:0000313" key="8">
    <source>
        <dbReference type="Proteomes" id="UP000220480"/>
    </source>
</evidence>
<proteinExistence type="predicted"/>
<dbReference type="InterPro" id="IPR051533">
    <property type="entry name" value="WaaL-like"/>
</dbReference>
<evidence type="ECO:0000256" key="4">
    <source>
        <dbReference type="ARBA" id="ARBA00023136"/>
    </source>
</evidence>
<dbReference type="AlphaFoldDB" id="A0A2A7B286"/>
<comment type="caution">
    <text evidence="7">The sequence shown here is derived from an EMBL/GenBank/DDBJ whole genome shotgun (WGS) entry which is preliminary data.</text>
</comment>
<name>A0A2A7B286_9FIRM</name>
<dbReference type="InterPro" id="IPR007016">
    <property type="entry name" value="O-antigen_ligase-rel_domated"/>
</dbReference>
<evidence type="ECO:0000256" key="1">
    <source>
        <dbReference type="ARBA" id="ARBA00004141"/>
    </source>
</evidence>
<evidence type="ECO:0000256" key="2">
    <source>
        <dbReference type="ARBA" id="ARBA00022692"/>
    </source>
</evidence>
<accession>A0A2A7B286</accession>
<sequence length="423" mass="47843">MSYNWRNRTLKNTLLVWREGARVKVSVYKLIVFMFAAIMLLPDYFSSSLLNALENVLLIGTGCILLKYRYRPSKWMCVAFAYCILLVCSSYYNFTDKANYHFVISNLKIIILLCAVEWETKKYGKNALKSIWGFLLIILSANTASIVLFPNGLYQIDYVWNEWGAKDVMRQWILGNKNSQTVWYLLLLIIAYMLFSDAHTSRGKLKNKVILLYTITISFITMLMVASSTGIVAVAVLAVGIALSFFEKTIFDFEWNPKWILVGYVVISVVIIGGNATFLKPLVADLFGKDLTFSNRTTVWLRSLVLFIQKPIFGWGVLGDDGMRNALGSLSYTSAHNQFLNTMLQGGLILFLILIAMIYIIFDKLSKCEDKKDKLVGSAGMIGVLVTMLFETVLGGTQCWVLLYCVYCLADMSIAKVEARNSN</sequence>
<comment type="subcellular location">
    <subcellularLocation>
        <location evidence="1">Membrane</location>
        <topology evidence="1">Multi-pass membrane protein</topology>
    </subcellularLocation>
</comment>
<dbReference type="PANTHER" id="PTHR37422">
    <property type="entry name" value="TEICHURONIC ACID BIOSYNTHESIS PROTEIN TUAE"/>
    <property type="match status" value="1"/>
</dbReference>
<feature type="transmembrane region" description="Helical" evidence="5">
    <location>
        <begin position="210"/>
        <end position="239"/>
    </location>
</feature>